<evidence type="ECO:0000256" key="5">
    <source>
        <dbReference type="ARBA" id="ARBA00023136"/>
    </source>
</evidence>
<feature type="transmembrane region" description="Helical" evidence="6">
    <location>
        <begin position="682"/>
        <end position="705"/>
    </location>
</feature>
<dbReference type="PANTHER" id="PTHR33406">
    <property type="entry name" value="MEMBRANE PROTEIN MJ1562-RELATED"/>
    <property type="match status" value="1"/>
</dbReference>
<feature type="transmembrane region" description="Helical" evidence="6">
    <location>
        <begin position="726"/>
        <end position="746"/>
    </location>
</feature>
<dbReference type="InterPro" id="IPR050545">
    <property type="entry name" value="Mycobact_MmpL"/>
</dbReference>
<dbReference type="Proteomes" id="UP000235116">
    <property type="component" value="Chromosome"/>
</dbReference>
<dbReference type="PANTHER" id="PTHR33406:SF12">
    <property type="entry name" value="BLR2997 PROTEIN"/>
    <property type="match status" value="1"/>
</dbReference>
<evidence type="ECO:0000256" key="2">
    <source>
        <dbReference type="ARBA" id="ARBA00022475"/>
    </source>
</evidence>
<feature type="transmembrane region" description="Helical" evidence="6">
    <location>
        <begin position="241"/>
        <end position="257"/>
    </location>
</feature>
<feature type="domain" description="SSD" evidence="7">
    <location>
        <begin position="653"/>
        <end position="780"/>
    </location>
</feature>
<keyword evidence="4 6" id="KW-1133">Transmembrane helix</keyword>
<dbReference type="Pfam" id="PF03176">
    <property type="entry name" value="MMPL"/>
    <property type="match status" value="2"/>
</dbReference>
<evidence type="ECO:0000256" key="1">
    <source>
        <dbReference type="ARBA" id="ARBA00004651"/>
    </source>
</evidence>
<dbReference type="PRINTS" id="PR00702">
    <property type="entry name" value="ACRIFLAVINRP"/>
</dbReference>
<feature type="transmembrane region" description="Helical" evidence="6">
    <location>
        <begin position="632"/>
        <end position="651"/>
    </location>
</feature>
<feature type="transmembrane region" description="Helical" evidence="6">
    <location>
        <begin position="335"/>
        <end position="353"/>
    </location>
</feature>
<dbReference type="RefSeq" id="WP_101895302.1">
    <property type="nucleotide sequence ID" value="NZ_CP022684.1"/>
</dbReference>
<evidence type="ECO:0000313" key="8">
    <source>
        <dbReference type="EMBL" id="AUM13927.1"/>
    </source>
</evidence>
<feature type="transmembrane region" description="Helical" evidence="6">
    <location>
        <begin position="365"/>
        <end position="387"/>
    </location>
</feature>
<dbReference type="PROSITE" id="PS50156">
    <property type="entry name" value="SSD"/>
    <property type="match status" value="2"/>
</dbReference>
<dbReference type="InterPro" id="IPR001036">
    <property type="entry name" value="Acrflvin-R"/>
</dbReference>
<evidence type="ECO:0000313" key="9">
    <source>
        <dbReference type="Proteomes" id="UP000235116"/>
    </source>
</evidence>
<feature type="transmembrane region" description="Helical" evidence="6">
    <location>
        <begin position="758"/>
        <end position="781"/>
    </location>
</feature>
<dbReference type="EMBL" id="CP022684">
    <property type="protein sequence ID" value="AUM13927.1"/>
    <property type="molecule type" value="Genomic_DNA"/>
</dbReference>
<keyword evidence="9" id="KW-1185">Reference proteome</keyword>
<evidence type="ECO:0000256" key="4">
    <source>
        <dbReference type="ARBA" id="ARBA00022989"/>
    </source>
</evidence>
<keyword evidence="2" id="KW-1003">Cell membrane</keyword>
<reference evidence="9" key="1">
    <citation type="submission" date="2017-08" db="EMBL/GenBank/DDBJ databases">
        <title>Direct submision.</title>
        <authorList>
            <person name="Kim S.-J."/>
            <person name="Rhee S.-K."/>
        </authorList>
    </citation>
    <scope>NUCLEOTIDE SEQUENCE [LARGE SCALE GENOMIC DNA]</scope>
    <source>
        <strain evidence="9">GI5</strain>
    </source>
</reference>
<dbReference type="GO" id="GO:0005886">
    <property type="term" value="C:plasma membrane"/>
    <property type="evidence" value="ECO:0007669"/>
    <property type="project" value="UniProtKB-SubCell"/>
</dbReference>
<feature type="transmembrane region" description="Helical" evidence="6">
    <location>
        <begin position="295"/>
        <end position="315"/>
    </location>
</feature>
<evidence type="ECO:0000256" key="6">
    <source>
        <dbReference type="SAM" id="Phobius"/>
    </source>
</evidence>
<keyword evidence="5 6" id="KW-0472">Membrane</keyword>
<evidence type="ECO:0000259" key="7">
    <source>
        <dbReference type="PROSITE" id="PS50156"/>
    </source>
</evidence>
<dbReference type="SUPFAM" id="SSF82866">
    <property type="entry name" value="Multidrug efflux transporter AcrB transmembrane domain"/>
    <property type="match status" value="2"/>
</dbReference>
<feature type="transmembrane region" description="Helical" evidence="6">
    <location>
        <begin position="26"/>
        <end position="45"/>
    </location>
</feature>
<feature type="transmembrane region" description="Helical" evidence="6">
    <location>
        <begin position="658"/>
        <end position="676"/>
    </location>
</feature>
<feature type="domain" description="SSD" evidence="7">
    <location>
        <begin position="261"/>
        <end position="389"/>
    </location>
</feature>
<dbReference type="InterPro" id="IPR000731">
    <property type="entry name" value="SSD"/>
</dbReference>
<keyword evidence="3 6" id="KW-0812">Transmembrane</keyword>
<comment type="subcellular location">
    <subcellularLocation>
        <location evidence="1">Cell membrane</location>
        <topology evidence="1">Multi-pass membrane protein</topology>
    </subcellularLocation>
</comment>
<dbReference type="KEGG" id="kak:Kalk_16495"/>
<accession>A0A2K9LNW3</accession>
<dbReference type="GO" id="GO:0022857">
    <property type="term" value="F:transmembrane transporter activity"/>
    <property type="evidence" value="ECO:0007669"/>
    <property type="project" value="InterPro"/>
</dbReference>
<protein>
    <recommendedName>
        <fullName evidence="7">SSD domain-containing protein</fullName>
    </recommendedName>
</protein>
<evidence type="ECO:0000256" key="3">
    <source>
        <dbReference type="ARBA" id="ARBA00022692"/>
    </source>
</evidence>
<gene>
    <name evidence="8" type="ORF">Kalk_16495</name>
</gene>
<sequence>MTAWKGRVEKGFGALAHNLYDHPLRALLLLLLVIGVMATQLRHIYFDTSTEGFLSPQHPAIQAYDQFREEFGRDELVIVGAVTDDVLTPAFANRFKALFEAVDKGLPATESVDSLLNARYVHGADDELMVEDLFEPWPKSEDDFQEILRRINSNNLYRGLFISRDQTMATIVVRLHYIQPDETLDPRKAQALADAQTAAFLQTLNAILDQHRSDDMLLYVAGSPVVTDLLRTSMMSDMRTFSLWVIAAIAVLLFVLFRRIFAVVFPLIVVILSDLLTVSLMGLFHQPLQLPTAMLPSFLMVVGIGDSIHFLSLFFSEFNRTGDKRSAIVHALEHSGLAMFLTSLTTAAGMASFSNADLLPISNLGVFTAAGVMFAFLISIIVLPTALRLLPIKPKPLGTSPHTAPLMNRLIDGATHISFHYPKSVVFSCITLFAASAILVSQMEFSHNPLKWLPDDMPAKQSIQTIDRELGGSISLEIVVDTGQETGIYDPGFLRKLEQLCAELGAVSTPEFEVNKVLSITDLIKESNRALHDNDEAYYRIPDDRALVAQELFLLELSGSEDLFRLVNREYSKARITLTLPWINALLYAPLMDTLEQRFHDHLGPGYSVTITGLIPLLGSTLNSVIHSAAQAYVIAIIVISLIMIVLLGNFKLGLISMFPNILPIAMVIALMQLNGVPFDMFTILIGSIAIGLCVDDTVHFMHHFGRYRERGCDTKEAISRTLHTAGRAMLVTSIVLCSGFLVLTLSELNNFTHFGVYSALCIMLALLADFLLAPALMTLLNPVRLQSTPDAPSDDSPTATLNRNN</sequence>
<feature type="transmembrane region" description="Helical" evidence="6">
    <location>
        <begin position="607"/>
        <end position="626"/>
    </location>
</feature>
<feature type="transmembrane region" description="Helical" evidence="6">
    <location>
        <begin position="263"/>
        <end position="283"/>
    </location>
</feature>
<organism evidence="8 9">
    <name type="scientific">Ketobacter alkanivorans</name>
    <dbReference type="NCBI Taxonomy" id="1917421"/>
    <lineage>
        <taxon>Bacteria</taxon>
        <taxon>Pseudomonadati</taxon>
        <taxon>Pseudomonadota</taxon>
        <taxon>Gammaproteobacteria</taxon>
        <taxon>Pseudomonadales</taxon>
        <taxon>Ketobacteraceae</taxon>
        <taxon>Ketobacter</taxon>
    </lineage>
</organism>
<dbReference type="InterPro" id="IPR004869">
    <property type="entry name" value="MMPL_dom"/>
</dbReference>
<name>A0A2K9LNW3_9GAMM</name>
<proteinExistence type="predicted"/>
<dbReference type="AlphaFoldDB" id="A0A2K9LNW3"/>
<dbReference type="OrthoDB" id="9803781at2"/>
<dbReference type="Gene3D" id="1.20.1640.10">
    <property type="entry name" value="Multidrug efflux transporter AcrB transmembrane domain"/>
    <property type="match status" value="2"/>
</dbReference>